<dbReference type="OrthoDB" id="26525at2759"/>
<evidence type="ECO:0000313" key="2">
    <source>
        <dbReference type="Proteomes" id="UP000299102"/>
    </source>
</evidence>
<reference evidence="1 2" key="1">
    <citation type="journal article" date="2019" name="Commun. Biol.">
        <title>The bagworm genome reveals a unique fibroin gene that provides high tensile strength.</title>
        <authorList>
            <person name="Kono N."/>
            <person name="Nakamura H."/>
            <person name="Ohtoshi R."/>
            <person name="Tomita M."/>
            <person name="Numata K."/>
            <person name="Arakawa K."/>
        </authorList>
    </citation>
    <scope>NUCLEOTIDE SEQUENCE [LARGE SCALE GENOMIC DNA]</scope>
</reference>
<keyword evidence="2" id="KW-1185">Reference proteome</keyword>
<comment type="caution">
    <text evidence="1">The sequence shown here is derived from an EMBL/GenBank/DDBJ whole genome shotgun (WGS) entry which is preliminary data.</text>
</comment>
<dbReference type="EMBL" id="BGZK01004777">
    <property type="protein sequence ID" value="GBP10843.1"/>
    <property type="molecule type" value="Genomic_DNA"/>
</dbReference>
<dbReference type="InterPro" id="IPR032675">
    <property type="entry name" value="LRR_dom_sf"/>
</dbReference>
<proteinExistence type="predicted"/>
<sequence>MKVADLEEVVNNIKPFGLDESESVKSLLRLDDAKVFEPILMAQHKAIISLVDNDWICNCQLKSLAELYKDYSLQFMHVLYCKGPHHLYGAALDEVDFELEDCVIASTSHETNDTITIKEPNNLRPKPTTEYPDSNTLLPVKLNMRCFDEEHFSYFEQPTADFKHQSRSANDRGLSVEFPAPDFEFELELIIHNNSVSVTIANPVKLILSFGLEQQESADINNVDKISTMSACAIMHQT</sequence>
<dbReference type="Gene3D" id="3.80.10.10">
    <property type="entry name" value="Ribonuclease Inhibitor"/>
    <property type="match status" value="1"/>
</dbReference>
<accession>A0A4C1T8L3</accession>
<evidence type="ECO:0000313" key="1">
    <source>
        <dbReference type="EMBL" id="GBP10843.1"/>
    </source>
</evidence>
<organism evidence="1 2">
    <name type="scientific">Eumeta variegata</name>
    <name type="common">Bagworm moth</name>
    <name type="synonym">Eumeta japonica</name>
    <dbReference type="NCBI Taxonomy" id="151549"/>
    <lineage>
        <taxon>Eukaryota</taxon>
        <taxon>Metazoa</taxon>
        <taxon>Ecdysozoa</taxon>
        <taxon>Arthropoda</taxon>
        <taxon>Hexapoda</taxon>
        <taxon>Insecta</taxon>
        <taxon>Pterygota</taxon>
        <taxon>Neoptera</taxon>
        <taxon>Endopterygota</taxon>
        <taxon>Lepidoptera</taxon>
        <taxon>Glossata</taxon>
        <taxon>Ditrysia</taxon>
        <taxon>Tineoidea</taxon>
        <taxon>Psychidae</taxon>
        <taxon>Oiketicinae</taxon>
        <taxon>Eumeta</taxon>
    </lineage>
</organism>
<name>A0A4C1T8L3_EUMVA</name>
<gene>
    <name evidence="1" type="ORF">EVAR_73489_1</name>
</gene>
<dbReference type="Proteomes" id="UP000299102">
    <property type="component" value="Unassembled WGS sequence"/>
</dbReference>
<dbReference type="AlphaFoldDB" id="A0A4C1T8L3"/>
<protein>
    <submittedName>
        <fullName evidence="1">Uncharacterized protein</fullName>
    </submittedName>
</protein>